<dbReference type="InterPro" id="IPR026575">
    <property type="entry name" value="GpdQ/CpdA-like"/>
</dbReference>
<dbReference type="Gene3D" id="3.60.21.40">
    <property type="entry name" value="GpdQ, catalytic alpha/beta sandwich domain"/>
    <property type="match status" value="1"/>
</dbReference>
<dbReference type="InterPro" id="IPR042283">
    <property type="entry name" value="GpdQ_catalytic"/>
</dbReference>
<dbReference type="PANTHER" id="PTHR42988">
    <property type="entry name" value="PHOSPHOHYDROLASE"/>
    <property type="match status" value="1"/>
</dbReference>
<keyword evidence="1" id="KW-0479">Metal-binding</keyword>
<feature type="domain" description="Calcineurin-like phosphoesterase" evidence="5">
    <location>
        <begin position="2"/>
        <end position="202"/>
    </location>
</feature>
<reference evidence="6 7" key="1">
    <citation type="submission" date="2016-01" db="EMBL/GenBank/DDBJ databases">
        <authorList>
            <person name="Oliw E.H."/>
        </authorList>
    </citation>
    <scope>NUCLEOTIDE SEQUENCE [LARGE SCALE GENOMIC DNA]</scope>
    <source>
        <strain evidence="6">LMG 27134</strain>
    </source>
</reference>
<dbReference type="Pfam" id="PF00149">
    <property type="entry name" value="Metallophos"/>
    <property type="match status" value="1"/>
</dbReference>
<sequence length="277" mass="30445">MLLAQITDLHIKLPGVLAYKKVDTAACLRACVERLNALSPRPDAVLVTGDLVDFGTADEYRHLAACLKPLEMPVYLMVGNHDDRAALREVFDAGYLHESGTGSDFVQYAFDLQDMRVIALDSQKPQESPGTLCDARLAWLERQLEAADGRPVIVALHHPPFATGIGHMDDMALDSQASSKLEALISRYPNVERVLCGHVHRPVHKRFAGTIASIAPSTAHQVVLDLHVDAPSAFVLEPGAFALHYWTEGVGLVSHHEYVEQFDGPYPFFDDDGELVD</sequence>
<dbReference type="GO" id="GO:0004112">
    <property type="term" value="F:cyclic-nucleotide phosphodiesterase activity"/>
    <property type="evidence" value="ECO:0007669"/>
    <property type="project" value="InterPro"/>
</dbReference>
<organism evidence="6 7">
    <name type="scientific">Caballeronia udeis</name>
    <dbReference type="NCBI Taxonomy" id="1232866"/>
    <lineage>
        <taxon>Bacteria</taxon>
        <taxon>Pseudomonadati</taxon>
        <taxon>Pseudomonadota</taxon>
        <taxon>Betaproteobacteria</taxon>
        <taxon>Burkholderiales</taxon>
        <taxon>Burkholderiaceae</taxon>
        <taxon>Caballeronia</taxon>
    </lineage>
</organism>
<evidence type="ECO:0000256" key="1">
    <source>
        <dbReference type="ARBA" id="ARBA00022723"/>
    </source>
</evidence>
<dbReference type="CDD" id="cd07402">
    <property type="entry name" value="MPP_GpdQ"/>
    <property type="match status" value="1"/>
</dbReference>
<keyword evidence="2" id="KW-0378">Hydrolase</keyword>
<dbReference type="InterPro" id="IPR029052">
    <property type="entry name" value="Metallo-depent_PP-like"/>
</dbReference>
<evidence type="ECO:0000313" key="6">
    <source>
        <dbReference type="EMBL" id="SAL35647.1"/>
    </source>
</evidence>
<dbReference type="RefSeq" id="WP_062086455.1">
    <property type="nucleotide sequence ID" value="NZ_FCOK02000020.1"/>
</dbReference>
<evidence type="ECO:0000313" key="7">
    <source>
        <dbReference type="Proteomes" id="UP000054683"/>
    </source>
</evidence>
<accession>A0A158GUX9</accession>
<evidence type="ECO:0000259" key="5">
    <source>
        <dbReference type="Pfam" id="PF00149"/>
    </source>
</evidence>
<dbReference type="InterPro" id="IPR042281">
    <property type="entry name" value="GpdQ_beta-strand"/>
</dbReference>
<dbReference type="InterPro" id="IPR004843">
    <property type="entry name" value="Calcineurin-like_PHP"/>
</dbReference>
<name>A0A158GUX9_9BURK</name>
<proteinExistence type="inferred from homology"/>
<comment type="similarity">
    <text evidence="4">Belongs to the cyclic nucleotide phosphodiesterase class-III family.</text>
</comment>
<dbReference type="Proteomes" id="UP000054683">
    <property type="component" value="Unassembled WGS sequence"/>
</dbReference>
<dbReference type="InterPro" id="IPR050884">
    <property type="entry name" value="CNP_phosphodiesterase-III"/>
</dbReference>
<dbReference type="OrthoDB" id="9784378at2"/>
<dbReference type="GO" id="GO:0046872">
    <property type="term" value="F:metal ion binding"/>
    <property type="evidence" value="ECO:0007669"/>
    <property type="project" value="UniProtKB-KW"/>
</dbReference>
<keyword evidence="3" id="KW-0408">Iron</keyword>
<dbReference type="PANTHER" id="PTHR42988:SF2">
    <property type="entry name" value="CYCLIC NUCLEOTIDE PHOSPHODIESTERASE CBUA0032-RELATED"/>
    <property type="match status" value="1"/>
</dbReference>
<gene>
    <name evidence="6" type="ORF">AWB69_03347</name>
</gene>
<dbReference type="Gene3D" id="3.30.750.180">
    <property type="entry name" value="GpdQ, beta-strand dimerisation domain"/>
    <property type="match status" value="1"/>
</dbReference>
<evidence type="ECO:0000256" key="3">
    <source>
        <dbReference type="ARBA" id="ARBA00023004"/>
    </source>
</evidence>
<dbReference type="SUPFAM" id="SSF56300">
    <property type="entry name" value="Metallo-dependent phosphatases"/>
    <property type="match status" value="1"/>
</dbReference>
<dbReference type="EMBL" id="FCOK02000020">
    <property type="protein sequence ID" value="SAL35647.1"/>
    <property type="molecule type" value="Genomic_DNA"/>
</dbReference>
<dbReference type="AlphaFoldDB" id="A0A158GUX9"/>
<protein>
    <submittedName>
        <fullName evidence="6">Phosphodiesterase</fullName>
    </submittedName>
</protein>
<evidence type="ECO:0000256" key="2">
    <source>
        <dbReference type="ARBA" id="ARBA00022801"/>
    </source>
</evidence>
<evidence type="ECO:0000256" key="4">
    <source>
        <dbReference type="ARBA" id="ARBA00025742"/>
    </source>
</evidence>